<name>A0A1M5M2F6_SALEC</name>
<keyword evidence="4" id="KW-1133">Transmembrane helix</keyword>
<comment type="subcellular location">
    <subcellularLocation>
        <location evidence="1">Cell membrane</location>
    </subcellularLocation>
</comment>
<dbReference type="InterPro" id="IPR009722">
    <property type="entry name" value="YjiK/CarP"/>
</dbReference>
<sequence>MNRIVTGIVLGVLCVAGLIMLSFNSLSNENKKDKKKTYSIVTEWRLPEVLDEVSGIDWLGDNRLACIQDEDGVIFIFNLKTSKIEKEITFAGHGDYEDIRVIDEDAYVLRSDGTIFKVSNFRKINKTTTKIETFLTEDHNMESLARAKNDKALLLVPKNREPEDDSYKGIYRFSLAEDKLEETPIQKLQMKDPLLADLKGKLRKKLQPSAVGLNPVSKEYYILDGRSKRLIIANEDFKLKKLHFLAKKDFKQAEGITFSEDGTVYISNEGKGGKANILEIALK</sequence>
<dbReference type="OrthoDB" id="5292493at2"/>
<dbReference type="AlphaFoldDB" id="A0A1M5M2F6"/>
<feature type="transmembrane region" description="Helical" evidence="4">
    <location>
        <begin position="6"/>
        <end position="26"/>
    </location>
</feature>
<protein>
    <submittedName>
        <fullName evidence="5">Uncharacterized protein YjiK</fullName>
    </submittedName>
</protein>
<evidence type="ECO:0000256" key="4">
    <source>
        <dbReference type="SAM" id="Phobius"/>
    </source>
</evidence>
<dbReference type="Proteomes" id="UP000183945">
    <property type="component" value="Unassembled WGS sequence"/>
</dbReference>
<gene>
    <name evidence="5" type="ORF">SAMN05444483_1246</name>
</gene>
<organism evidence="5 6">
    <name type="scientific">Salegentibacter echinorum</name>
    <dbReference type="NCBI Taxonomy" id="1073325"/>
    <lineage>
        <taxon>Bacteria</taxon>
        <taxon>Pseudomonadati</taxon>
        <taxon>Bacteroidota</taxon>
        <taxon>Flavobacteriia</taxon>
        <taxon>Flavobacteriales</taxon>
        <taxon>Flavobacteriaceae</taxon>
        <taxon>Salegentibacter</taxon>
    </lineage>
</organism>
<evidence type="ECO:0000256" key="2">
    <source>
        <dbReference type="ARBA" id="ARBA00022475"/>
    </source>
</evidence>
<keyword evidence="2" id="KW-1003">Cell membrane</keyword>
<evidence type="ECO:0000313" key="6">
    <source>
        <dbReference type="Proteomes" id="UP000183945"/>
    </source>
</evidence>
<evidence type="ECO:0000313" key="5">
    <source>
        <dbReference type="EMBL" id="SHG71416.1"/>
    </source>
</evidence>
<reference evidence="6" key="1">
    <citation type="submission" date="2016-11" db="EMBL/GenBank/DDBJ databases">
        <authorList>
            <person name="Varghese N."/>
            <person name="Submissions S."/>
        </authorList>
    </citation>
    <scope>NUCLEOTIDE SEQUENCE [LARGE SCALE GENOMIC DNA]</scope>
    <source>
        <strain evidence="6">DSM 24579</strain>
    </source>
</reference>
<keyword evidence="3 4" id="KW-0472">Membrane</keyword>
<proteinExistence type="predicted"/>
<dbReference type="RefSeq" id="WP_072881853.1">
    <property type="nucleotide sequence ID" value="NZ_FQVT01000024.1"/>
</dbReference>
<dbReference type="EMBL" id="FQVT01000024">
    <property type="protein sequence ID" value="SHG71416.1"/>
    <property type="molecule type" value="Genomic_DNA"/>
</dbReference>
<keyword evidence="6" id="KW-1185">Reference proteome</keyword>
<dbReference type="Pfam" id="PF06977">
    <property type="entry name" value="SdiA-regulated"/>
    <property type="match status" value="1"/>
</dbReference>
<dbReference type="GO" id="GO:0005886">
    <property type="term" value="C:plasma membrane"/>
    <property type="evidence" value="ECO:0007669"/>
    <property type="project" value="UniProtKB-SubCell"/>
</dbReference>
<dbReference type="STRING" id="1073325.SAMN05444483_1246"/>
<accession>A0A1M5M2F6</accession>
<dbReference type="SUPFAM" id="SSF101898">
    <property type="entry name" value="NHL repeat"/>
    <property type="match status" value="1"/>
</dbReference>
<evidence type="ECO:0000256" key="3">
    <source>
        <dbReference type="ARBA" id="ARBA00023136"/>
    </source>
</evidence>
<keyword evidence="4" id="KW-0812">Transmembrane</keyword>
<evidence type="ECO:0000256" key="1">
    <source>
        <dbReference type="ARBA" id="ARBA00004236"/>
    </source>
</evidence>